<feature type="region of interest" description="Disordered" evidence="5">
    <location>
        <begin position="415"/>
        <end position="450"/>
    </location>
</feature>
<protein>
    <recommendedName>
        <fullName evidence="6">Translocation and assembly module TamB C-terminal domain-containing protein</fullName>
    </recommendedName>
</protein>
<proteinExistence type="predicted"/>
<feature type="domain" description="Translocation and assembly module TamB C-terminal" evidence="6">
    <location>
        <begin position="997"/>
        <end position="1354"/>
    </location>
</feature>
<organism evidence="7 8">
    <name type="scientific">Rhodoferax antarcticus ANT.BR</name>
    <dbReference type="NCBI Taxonomy" id="1111071"/>
    <lineage>
        <taxon>Bacteria</taxon>
        <taxon>Pseudomonadati</taxon>
        <taxon>Pseudomonadota</taxon>
        <taxon>Betaproteobacteria</taxon>
        <taxon>Burkholderiales</taxon>
        <taxon>Comamonadaceae</taxon>
        <taxon>Rhodoferax</taxon>
    </lineage>
</organism>
<dbReference type="Pfam" id="PF04357">
    <property type="entry name" value="TamB"/>
    <property type="match status" value="1"/>
</dbReference>
<evidence type="ECO:0000313" key="7">
    <source>
        <dbReference type="EMBL" id="OLP08489.1"/>
    </source>
</evidence>
<evidence type="ECO:0000256" key="4">
    <source>
        <dbReference type="ARBA" id="ARBA00023136"/>
    </source>
</evidence>
<dbReference type="PANTHER" id="PTHR36985">
    <property type="entry name" value="TRANSLOCATION AND ASSEMBLY MODULE SUBUNIT TAMB"/>
    <property type="match status" value="1"/>
</dbReference>
<dbReference type="InterPro" id="IPR007452">
    <property type="entry name" value="TamB_C"/>
</dbReference>
<feature type="region of interest" description="Disordered" evidence="5">
    <location>
        <begin position="363"/>
        <end position="391"/>
    </location>
</feature>
<dbReference type="EMBL" id="MSYM01000001">
    <property type="protein sequence ID" value="OLP08489.1"/>
    <property type="molecule type" value="Genomic_DNA"/>
</dbReference>
<comment type="subcellular location">
    <subcellularLocation>
        <location evidence="1">Membrane</location>
        <topology evidence="1">Single-pass membrane protein</topology>
    </subcellularLocation>
</comment>
<keyword evidence="3" id="KW-1133">Transmembrane helix</keyword>
<evidence type="ECO:0000313" key="8">
    <source>
        <dbReference type="Proteomes" id="UP000185911"/>
    </source>
</evidence>
<accession>A0A1Q8YKM3</accession>
<dbReference type="RefSeq" id="WP_075584773.1">
    <property type="nucleotide sequence ID" value="NZ_MSYM01000001.1"/>
</dbReference>
<evidence type="ECO:0000256" key="2">
    <source>
        <dbReference type="ARBA" id="ARBA00022692"/>
    </source>
</evidence>
<dbReference type="GO" id="GO:0097347">
    <property type="term" value="C:TAM protein secretion complex"/>
    <property type="evidence" value="ECO:0007669"/>
    <property type="project" value="TreeGrafter"/>
</dbReference>
<dbReference type="GO" id="GO:0009306">
    <property type="term" value="P:protein secretion"/>
    <property type="evidence" value="ECO:0007669"/>
    <property type="project" value="InterPro"/>
</dbReference>
<keyword evidence="4" id="KW-0472">Membrane</keyword>
<dbReference type="PANTHER" id="PTHR36985:SF1">
    <property type="entry name" value="TRANSLOCATION AND ASSEMBLY MODULE SUBUNIT TAMB"/>
    <property type="match status" value="1"/>
</dbReference>
<dbReference type="GO" id="GO:0005886">
    <property type="term" value="C:plasma membrane"/>
    <property type="evidence" value="ECO:0007669"/>
    <property type="project" value="InterPro"/>
</dbReference>
<evidence type="ECO:0000259" key="6">
    <source>
        <dbReference type="Pfam" id="PF04357"/>
    </source>
</evidence>
<sequence>MRPWLRNTLAALALSLLALGALLGGAWLWSGSDSSLNSALRLAANNLPAGQTLEAREVSGSLRAGGHIGWLRWQQGDLSVQAQDVTLAWAPAALLQRELRLSQVHIKRLIIRDQRAPSPAAISTPPTDLGLPFRVDADVRVDALEWAGATSQQLEQLSFHYVFDSYLHKLDKGQSLFSSNIYKFSGQLQASAEMALELQVTGGINAPVPASKEPLRLDAQAQLRGALAGPQAELMLQADIKPPPTDGSQSAMQASLSARIAPWQAQKITGAQAQWQALNLASIWPQAPETGLTGQASVSPQGDNWQASIALDNTLSGPWNEQRLPVQQVKAELTYASGHWLLQSLQALAAGGSVQAQDELGAEPGAEAPTTGTTTTATTGTPTAEAPPLWRSTAQVKGINPAAIDSRLAPDAISGSVSVRQTSASPTPADNSPLTADSGNTASATSPISASEADQFSFDLELKSSSASKGKAARVVTAPLAGLHLQNLKAQGHWSAPQLDINALQLTTEQAQLQGQLKINTANFATQGKLSLALPGLQADANGLLAPADGLGTLSVQVQDAAKASRWLSLWPKVKAQLAGAQIQGSAELSASWQGGWQQGAQALTLNASLSAPQLEWLPATPVAAAPAKTIKLEDARLEVSGQLSKLQLSSKGQVTLGVQKAQWQTQATAGRVKDGSWQASLTQAELSLRSPNAPTPWQLRLGGPGMPPGAATSTSASAQPLSLRWQPGTNANTLSVSAGSAQLQGPSSSAADISWQPIRWSQSTASGQATTQRPAQWRSQGRIDRVPLTWLDAFLEQPLSGLGISSDAMLSGNWDAAYSDTLHLVATLERSAGDVRIQAEAGRSTALAAGLQEARLQVNLDGEQLTGTLRWDSQRAGKALVAFGTQLTTHSGGLTWPANAPVGASLQLELPPVDAWSALAPPGWRLRGKVDTHIDVAGTRAKPQWEGNVRARDLAVRSVVDGIDFSQGTLDARLHDQQIDIQTFTLRGAGTPQDPAAGGQLSMTGSVFWLPEAGQSSIDQRFQMALKVQLSALRLSARPDRRLVASGQLEAELKDARLTLRGSLIADQALITLPDDSTPSLDDDVRVRKVTTGPTGATKASPQANQAPASQGTRITPDVSVNLDLGPDFQLRGRGLQARLAGKLVLTAEGNAAPELVGSIRAVNGTYEAYGQRLQIQRGLIRFYGPIDNPALAILAIRPKLTQRVGVQLSGTALSPVVSLYSDPGLSDVETLTWLVLGRSSSAGGAEAALMQQAALALLSGNGKSLSDDLTKAFGLDELSFSAGEGGDATNTTSYASITLGKRLSKDFYVAYESSLGGAMGVFYIFYDLSRFLTLRAQTGEQSAVDLIWTKRYD</sequence>
<dbReference type="Proteomes" id="UP000185911">
    <property type="component" value="Unassembled WGS sequence"/>
</dbReference>
<dbReference type="STRING" id="81479.RA876_14585"/>
<evidence type="ECO:0000256" key="5">
    <source>
        <dbReference type="SAM" id="MobiDB-lite"/>
    </source>
</evidence>
<evidence type="ECO:0000256" key="1">
    <source>
        <dbReference type="ARBA" id="ARBA00004167"/>
    </source>
</evidence>
<keyword evidence="8" id="KW-1185">Reference proteome</keyword>
<comment type="caution">
    <text evidence="7">The sequence shown here is derived from an EMBL/GenBank/DDBJ whole genome shotgun (WGS) entry which is preliminary data.</text>
</comment>
<feature type="compositionally biased region" description="Low complexity" evidence="5">
    <location>
        <begin position="363"/>
        <end position="388"/>
    </location>
</feature>
<feature type="compositionally biased region" description="Low complexity" evidence="5">
    <location>
        <begin position="1101"/>
        <end position="1112"/>
    </location>
</feature>
<feature type="region of interest" description="Disordered" evidence="5">
    <location>
        <begin position="1093"/>
        <end position="1117"/>
    </location>
</feature>
<keyword evidence="2" id="KW-0812">Transmembrane</keyword>
<name>A0A1Q8YKM3_9BURK</name>
<evidence type="ECO:0000256" key="3">
    <source>
        <dbReference type="ARBA" id="ARBA00022989"/>
    </source>
</evidence>
<reference evidence="7 8" key="1">
    <citation type="submission" date="2017-01" db="EMBL/GenBank/DDBJ databases">
        <title>Genome sequence of Rhodoferax antarcticus ANT.BR, a psychrophilic purple nonsulfur bacterium from an Antarctic microbial mat.</title>
        <authorList>
            <person name="Baker J."/>
            <person name="Riester C."/>
            <person name="Skinner B."/>
            <person name="Newell A."/>
            <person name="Swingley W."/>
            <person name="Madigan M."/>
            <person name="Jung D."/>
            <person name="Asao M."/>
            <person name="Chen M."/>
            <person name="Loughlin P."/>
            <person name="Pan H."/>
            <person name="Lin S."/>
            <person name="Li N."/>
            <person name="Shaw J."/>
            <person name="Prado M."/>
            <person name="Sherman C."/>
            <person name="Li X."/>
            <person name="Tang J."/>
            <person name="Blankenship R."/>
            <person name="Zhao T."/>
            <person name="Touchman J."/>
            <person name="Sattley M."/>
        </authorList>
    </citation>
    <scope>NUCLEOTIDE SEQUENCE [LARGE SCALE GENOMIC DNA]</scope>
    <source>
        <strain evidence="7 8">ANT.BR</strain>
    </source>
</reference>
<gene>
    <name evidence="7" type="ORF">BLL52_0095</name>
</gene>